<accession>A0A250JLN0</accession>
<dbReference type="PANTHER" id="PTHR24198">
    <property type="entry name" value="ANKYRIN REPEAT AND PROTEIN KINASE DOMAIN-CONTAINING PROTEIN"/>
    <property type="match status" value="1"/>
</dbReference>
<gene>
    <name evidence="4" type="ORF">CYFUS_009874</name>
</gene>
<keyword evidence="2 3" id="KW-0040">ANK repeat</keyword>
<reference evidence="4 5" key="1">
    <citation type="submission" date="2017-06" db="EMBL/GenBank/DDBJ databases">
        <title>Sequencing and comparative analysis of myxobacterial genomes.</title>
        <authorList>
            <person name="Rupp O."/>
            <person name="Goesmann A."/>
            <person name="Sogaard-Andersen L."/>
        </authorList>
    </citation>
    <scope>NUCLEOTIDE SEQUENCE [LARGE SCALE GENOMIC DNA]</scope>
    <source>
        <strain evidence="4 5">DSM 52655</strain>
    </source>
</reference>
<feature type="repeat" description="ANK" evidence="3">
    <location>
        <begin position="640"/>
        <end position="666"/>
    </location>
</feature>
<feature type="repeat" description="ANK" evidence="3">
    <location>
        <begin position="304"/>
        <end position="336"/>
    </location>
</feature>
<proteinExistence type="predicted"/>
<dbReference type="RefSeq" id="WP_198316420.1">
    <property type="nucleotide sequence ID" value="NZ_CP022098.1"/>
</dbReference>
<dbReference type="PROSITE" id="PS51257">
    <property type="entry name" value="PROKAR_LIPOPROTEIN"/>
    <property type="match status" value="1"/>
</dbReference>
<dbReference type="SMART" id="SM00248">
    <property type="entry name" value="ANK"/>
    <property type="match status" value="17"/>
</dbReference>
<evidence type="ECO:0000256" key="3">
    <source>
        <dbReference type="PROSITE-ProRule" id="PRU00023"/>
    </source>
</evidence>
<evidence type="ECO:0000313" key="4">
    <source>
        <dbReference type="EMBL" id="ATB44387.1"/>
    </source>
</evidence>
<dbReference type="PROSITE" id="PS50088">
    <property type="entry name" value="ANK_REPEAT"/>
    <property type="match status" value="6"/>
</dbReference>
<evidence type="ECO:0000256" key="2">
    <source>
        <dbReference type="ARBA" id="ARBA00023043"/>
    </source>
</evidence>
<dbReference type="SUPFAM" id="SSF48403">
    <property type="entry name" value="Ankyrin repeat"/>
    <property type="match status" value="4"/>
</dbReference>
<dbReference type="InterPro" id="IPR036770">
    <property type="entry name" value="Ankyrin_rpt-contain_sf"/>
</dbReference>
<feature type="repeat" description="ANK" evidence="3">
    <location>
        <begin position="494"/>
        <end position="519"/>
    </location>
</feature>
<dbReference type="PROSITE" id="PS50297">
    <property type="entry name" value="ANK_REP_REGION"/>
    <property type="match status" value="5"/>
</dbReference>
<dbReference type="InterPro" id="IPR002110">
    <property type="entry name" value="Ankyrin_rpt"/>
</dbReference>
<dbReference type="KEGG" id="cfus:CYFUS_009874"/>
<dbReference type="EMBL" id="CP022098">
    <property type="protein sequence ID" value="ATB44387.1"/>
    <property type="molecule type" value="Genomic_DNA"/>
</dbReference>
<dbReference type="PANTHER" id="PTHR24198:SF165">
    <property type="entry name" value="ANKYRIN REPEAT-CONTAINING PROTEIN-RELATED"/>
    <property type="match status" value="1"/>
</dbReference>
<name>A0A250JLN0_9BACT</name>
<dbReference type="Pfam" id="PF00023">
    <property type="entry name" value="Ank"/>
    <property type="match status" value="1"/>
</dbReference>
<evidence type="ECO:0000313" key="5">
    <source>
        <dbReference type="Proteomes" id="UP000217257"/>
    </source>
</evidence>
<feature type="repeat" description="ANK" evidence="3">
    <location>
        <begin position="271"/>
        <end position="303"/>
    </location>
</feature>
<feature type="repeat" description="ANK" evidence="3">
    <location>
        <begin position="1318"/>
        <end position="1350"/>
    </location>
</feature>
<dbReference type="Proteomes" id="UP000217257">
    <property type="component" value="Chromosome"/>
</dbReference>
<evidence type="ECO:0000256" key="1">
    <source>
        <dbReference type="ARBA" id="ARBA00022737"/>
    </source>
</evidence>
<keyword evidence="1" id="KW-0677">Repeat</keyword>
<dbReference type="Gene3D" id="1.25.40.20">
    <property type="entry name" value="Ankyrin repeat-containing domain"/>
    <property type="match status" value="6"/>
</dbReference>
<protein>
    <submittedName>
        <fullName evidence="4">Uncharacterized protein</fullName>
    </submittedName>
</protein>
<feature type="repeat" description="ANK" evidence="3">
    <location>
        <begin position="607"/>
        <end position="639"/>
    </location>
</feature>
<dbReference type="Pfam" id="PF12796">
    <property type="entry name" value="Ank_2"/>
    <property type="match status" value="3"/>
</dbReference>
<organism evidence="4 5">
    <name type="scientific">Cystobacter fuscus</name>
    <dbReference type="NCBI Taxonomy" id="43"/>
    <lineage>
        <taxon>Bacteria</taxon>
        <taxon>Pseudomonadati</taxon>
        <taxon>Myxococcota</taxon>
        <taxon>Myxococcia</taxon>
        <taxon>Myxococcales</taxon>
        <taxon>Cystobacterineae</taxon>
        <taxon>Archangiaceae</taxon>
        <taxon>Cystobacter</taxon>
    </lineage>
</organism>
<sequence length="1388" mass="148649">MYPGSRVWRLVLPLSLSLVGCRSPVEREIDNGDEAKLAQALASPEVREKLATRGDRWLLRAVQAGHAESVEALLSAGVARAEADLDGRALLSQAMTIEDPRAAAAVIRVLVRHGARPTSLDAQGRTALHEALELRRPRIVSELLTLAPDLEDFEALPERLLVRAAQLGDAESVQVLVRAGVPLEDPALLSSPLPPEILRSLRAAHLHFLLERAAEQGEGAVLKGLITGTAPEVWDVLRISPAHLAVLTHDRKRLAAVLKEDPGLRDAVDGRGLGLLHYAALTAEPRMATALVKAGVDLEARTPMSRTPLMLAAQKGRVEMVRELISQGAEVNTEGAAGHCALSLAARGGHAATVDALVSSGALLVREHFIARATSEPVKEALTRAHERFLLRWASETGQRAEEVRLRREGVSFSQWEGAFDHTPYVRALLKEEIPELEALAARNPSDFKSLLGQREARTLLHWAALGGAEKSAAWLLDRGAVLEAEEPARGSSRGGTPLRMALEEGHLGVAALFVERGAVWGQGEPGGEASPERDRLLARARRNGELRAALREGRLEVLPALLEAGASVDAAAELLAPSALAWRVLRGDGLEALTRRELNARPADVAGRSVLHYAAAAGNVAAVEKLLSLGLAVSAKDRTGITPLGYAARRGDVPTLRRLLEARASALEPARPGMPALDFVLCEPHPEAALLLLERAEASSTSAACWPKALRHVLSRGEEREALALLGHWKPTGEDFSSELALAAAVGGRTQVVRWLFDNLEPLAQGWRQALLWKAAEVGARDTVALLIDRSPPGEVRALLQESARLALVAGRPAVAMLAVDRGAEPLTLSAEKDSRRLVGATPEHPRAVSLAGLALALGERTFLEHLERQRPEVWKRLQEDLDYFPLAVRGGQLALVRRYVETGANLLGEDVTGAPLLGTAGSVEVADWLFEHGAILEPPPPLGDPTVPRVEPDPPFTVAVSRGHFDVARFFLSRGATARVAPVLAFLEARLNAGEPLEELGANTLQALGELLRQPAWTVAQRVEVVEQLARRFCGTPALLESALSGLSTAEVAERTGPVLVQLTRCADPRTLEVLVRRGANPHAVDGAGLDVLAHALRAGNVPAARALLSFGVKPLASVGDPFAPVRLAVDMKLDGLARELLERGLEARELEGPRLDAALVLALRTHAWTLAARLLSRGASVRAESGEGPTALTLALSEGGPWLVELFLAMGATDPSGEALAVLLGQGQQDAARRLLYEGRVPPDIAFERLSTALAAGAEAGTSTLLHDWAMRKWSTLSRENLEWLLRLAVSEDDEALSAVLLEQGRLDVRLADGEGRTLLHRAAERAGARLVEYLVGHGAPLDAETRECVRPLDLARGREDREGRKVVRVLEERGATPGGCRGPG</sequence>